<dbReference type="InterPro" id="IPR029787">
    <property type="entry name" value="Nucleotide_cyclase"/>
</dbReference>
<evidence type="ECO:0000259" key="5">
    <source>
        <dbReference type="PROSITE" id="PS50887"/>
    </source>
</evidence>
<name>A0A3M4M067_PSECI</name>
<evidence type="ECO:0000256" key="3">
    <source>
        <dbReference type="ARBA" id="ARBA00012528"/>
    </source>
</evidence>
<evidence type="ECO:0000256" key="2">
    <source>
        <dbReference type="ARBA" id="ARBA00004533"/>
    </source>
</evidence>
<sequence length="308" mass="34650">MSSPTLPQTIDFDAAKLQRQGFRNRPAASPAPVDLPTLHKQLSQQLQRSLEAEKILGMFFKGVQRLIPLSTLIYEHPGSDLHLQLGEKSEHSAHYTLRHKSECMGTLVFQRSSAFSEEELSELESLMTCLLYPMKNALLYRMATQSALRDPLTNTGNRIAMDQNLFREIEVSHRNKQPLSLLMLDIDYFKNVNDNYGHNTGDEVLRRIAQAIKAQLRNIDRVFRYGGEEFVIVLSNTDRDCAAMIGERLRQAVLELQFSEGNGVLSTTISLGCSTLLPAESADSLLRRADNALYVAKREGRNRLTVAG</sequence>
<evidence type="ECO:0000256" key="4">
    <source>
        <dbReference type="ARBA" id="ARBA00034247"/>
    </source>
</evidence>
<dbReference type="Proteomes" id="UP000277236">
    <property type="component" value="Unassembled WGS sequence"/>
</dbReference>
<dbReference type="InterPro" id="IPR000160">
    <property type="entry name" value="GGDEF_dom"/>
</dbReference>
<dbReference type="GO" id="GO:0052621">
    <property type="term" value="F:diguanylate cyclase activity"/>
    <property type="evidence" value="ECO:0007669"/>
    <property type="project" value="UniProtKB-EC"/>
</dbReference>
<comment type="caution">
    <text evidence="6">The sequence shown here is derived from an EMBL/GenBank/DDBJ whole genome shotgun (WGS) entry which is preliminary data.</text>
</comment>
<dbReference type="InterPro" id="IPR050469">
    <property type="entry name" value="Diguanylate_Cyclase"/>
</dbReference>
<dbReference type="GO" id="GO:0043709">
    <property type="term" value="P:cell adhesion involved in single-species biofilm formation"/>
    <property type="evidence" value="ECO:0007669"/>
    <property type="project" value="TreeGrafter"/>
</dbReference>
<dbReference type="Gene3D" id="3.30.70.270">
    <property type="match status" value="1"/>
</dbReference>
<accession>A0A3M4M067</accession>
<dbReference type="AlphaFoldDB" id="A0A3M4M067"/>
<organism evidence="6 7">
    <name type="scientific">Pseudomonas cichorii</name>
    <dbReference type="NCBI Taxonomy" id="36746"/>
    <lineage>
        <taxon>Bacteria</taxon>
        <taxon>Pseudomonadati</taxon>
        <taxon>Pseudomonadota</taxon>
        <taxon>Gammaproteobacteria</taxon>
        <taxon>Pseudomonadales</taxon>
        <taxon>Pseudomonadaceae</taxon>
        <taxon>Pseudomonas</taxon>
    </lineage>
</organism>
<reference evidence="6 7" key="1">
    <citation type="submission" date="2018-08" db="EMBL/GenBank/DDBJ databases">
        <title>Recombination of ecologically and evolutionarily significant loci maintains genetic cohesion in the Pseudomonas syringae species complex.</title>
        <authorList>
            <person name="Dillon M."/>
            <person name="Thakur S."/>
            <person name="Almeida R.N.D."/>
            <person name="Weir B.S."/>
            <person name="Guttman D.S."/>
        </authorList>
    </citation>
    <scope>NUCLEOTIDE SEQUENCE [LARGE SCALE GENOMIC DNA]</scope>
    <source>
        <strain evidence="6 7">ICMP 3353</strain>
    </source>
</reference>
<dbReference type="OrthoDB" id="9812260at2"/>
<dbReference type="CDD" id="cd01949">
    <property type="entry name" value="GGDEF"/>
    <property type="match status" value="1"/>
</dbReference>
<evidence type="ECO:0000313" key="6">
    <source>
        <dbReference type="EMBL" id="RMQ47030.1"/>
    </source>
</evidence>
<dbReference type="PANTHER" id="PTHR45138">
    <property type="entry name" value="REGULATORY COMPONENTS OF SENSORY TRANSDUCTION SYSTEM"/>
    <property type="match status" value="1"/>
</dbReference>
<dbReference type="SUPFAM" id="SSF55073">
    <property type="entry name" value="Nucleotide cyclase"/>
    <property type="match status" value="1"/>
</dbReference>
<evidence type="ECO:0000313" key="7">
    <source>
        <dbReference type="Proteomes" id="UP000277236"/>
    </source>
</evidence>
<dbReference type="InterPro" id="IPR043128">
    <property type="entry name" value="Rev_trsase/Diguanyl_cyclase"/>
</dbReference>
<comment type="subcellular location">
    <subcellularLocation>
        <location evidence="2">Cell inner membrane</location>
    </subcellularLocation>
</comment>
<feature type="domain" description="GGDEF" evidence="5">
    <location>
        <begin position="177"/>
        <end position="308"/>
    </location>
</feature>
<dbReference type="EMBL" id="RBRE01000039">
    <property type="protein sequence ID" value="RMQ47030.1"/>
    <property type="molecule type" value="Genomic_DNA"/>
</dbReference>
<dbReference type="FunFam" id="3.30.70.270:FF:000001">
    <property type="entry name" value="Diguanylate cyclase domain protein"/>
    <property type="match status" value="1"/>
</dbReference>
<comment type="cofactor">
    <cofactor evidence="1">
        <name>Mg(2+)</name>
        <dbReference type="ChEBI" id="CHEBI:18420"/>
    </cofactor>
</comment>
<proteinExistence type="predicted"/>
<dbReference type="GO" id="GO:0005886">
    <property type="term" value="C:plasma membrane"/>
    <property type="evidence" value="ECO:0007669"/>
    <property type="project" value="UniProtKB-SubCell"/>
</dbReference>
<dbReference type="PANTHER" id="PTHR45138:SF9">
    <property type="entry name" value="DIGUANYLATE CYCLASE DGCM-RELATED"/>
    <property type="match status" value="1"/>
</dbReference>
<dbReference type="RefSeq" id="WP_122315709.1">
    <property type="nucleotide sequence ID" value="NZ_RBRE01000039.1"/>
</dbReference>
<dbReference type="Pfam" id="PF00990">
    <property type="entry name" value="GGDEF"/>
    <property type="match status" value="1"/>
</dbReference>
<dbReference type="GO" id="GO:1902201">
    <property type="term" value="P:negative regulation of bacterial-type flagellum-dependent cell motility"/>
    <property type="evidence" value="ECO:0007669"/>
    <property type="project" value="TreeGrafter"/>
</dbReference>
<protein>
    <recommendedName>
        <fullName evidence="3">diguanylate cyclase</fullName>
        <ecNumber evidence="3">2.7.7.65</ecNumber>
    </recommendedName>
</protein>
<gene>
    <name evidence="6" type="ORF">ALQ04_00166</name>
</gene>
<evidence type="ECO:0000256" key="1">
    <source>
        <dbReference type="ARBA" id="ARBA00001946"/>
    </source>
</evidence>
<comment type="catalytic activity">
    <reaction evidence="4">
        <text>2 GTP = 3',3'-c-di-GMP + 2 diphosphate</text>
        <dbReference type="Rhea" id="RHEA:24898"/>
        <dbReference type="ChEBI" id="CHEBI:33019"/>
        <dbReference type="ChEBI" id="CHEBI:37565"/>
        <dbReference type="ChEBI" id="CHEBI:58805"/>
        <dbReference type="EC" id="2.7.7.65"/>
    </reaction>
</comment>
<dbReference type="SMART" id="SM00267">
    <property type="entry name" value="GGDEF"/>
    <property type="match status" value="1"/>
</dbReference>
<dbReference type="NCBIfam" id="TIGR00254">
    <property type="entry name" value="GGDEF"/>
    <property type="match status" value="1"/>
</dbReference>
<dbReference type="EC" id="2.7.7.65" evidence="3"/>
<dbReference type="PROSITE" id="PS50887">
    <property type="entry name" value="GGDEF"/>
    <property type="match status" value="1"/>
</dbReference>